<reference evidence="9 10" key="1">
    <citation type="submission" date="2024-01" db="EMBL/GenBank/DDBJ databases">
        <authorList>
            <person name="Allen C."/>
            <person name="Tagirdzhanova G."/>
        </authorList>
    </citation>
    <scope>NUCLEOTIDE SEQUENCE [LARGE SCALE GENOMIC DNA]</scope>
</reference>
<proteinExistence type="predicted"/>
<dbReference type="PROSITE" id="PS50850">
    <property type="entry name" value="MFS"/>
    <property type="match status" value="1"/>
</dbReference>
<keyword evidence="4 7" id="KW-1133">Transmembrane helix</keyword>
<evidence type="ECO:0000256" key="3">
    <source>
        <dbReference type="ARBA" id="ARBA00022692"/>
    </source>
</evidence>
<gene>
    <name evidence="9" type="ORF">SBRCBS47491_000623</name>
</gene>
<dbReference type="PANTHER" id="PTHR23504:SF16">
    <property type="entry name" value="TRANSPORTER, PUTATIVE (AFU_ORTHOLOGUE AFUA_1G13970)-RELATED"/>
    <property type="match status" value="1"/>
</dbReference>
<protein>
    <recommendedName>
        <fullName evidence="8">Major facilitator superfamily (MFS) profile domain-containing protein</fullName>
    </recommendedName>
</protein>
<comment type="caution">
    <text evidence="9">The sequence shown here is derived from an EMBL/GenBank/DDBJ whole genome shotgun (WGS) entry which is preliminary data.</text>
</comment>
<feature type="region of interest" description="Disordered" evidence="6">
    <location>
        <begin position="1"/>
        <end position="51"/>
    </location>
</feature>
<feature type="transmembrane region" description="Helical" evidence="7">
    <location>
        <begin position="240"/>
        <end position="262"/>
    </location>
</feature>
<sequence>MPSQRDSFSLASEPLGRPLMADEDTEKEYRQHLQQLPPPQPPSKPGPVSWSSLPRKGQLAILFLCRFVDFLQVASLQAYVFYQLKSMNSDDTSDAAVSTQAGLLQACFTGAQVLTAILWGKAADASWCGRKRVLLIGLTGTAISCVGYGFATTFFWAALWRVVGGGINGTVGIIRTMISEIIKDKRYQSRAFLILPMSFNLANMIGPVMGGFLADAPTSLPALFGLDGLWGFQWIQDYPYALPSVLNAVALAMTALVVFFCLEETSKERVGKFDAGLYAASRIRQFITRTPSTEGYAPIQAAEPATIPMESVSRPVSSSSAPPRIRQKLPFSRLWTRNVVLTLVTIALYDFHLGAFANVWALFLSTPRMENGAASAHGLGMPASRVGVATSFLGVLGMLLQLTLYPPISARLGTLRSFRWFLVGFPLAYFAAPLLAVLPSSTMPPLPAAGFFVWAGILIVLFLQVTARTFTLPASIILLNNCSPHPSVLGTVHGLGQSVSAGFRTVGPVVGGIWYGWGLQHGAVAAGWWGVAALSVVGCVSALWIYEGSGHEIVLDGDMEEEK</sequence>
<keyword evidence="10" id="KW-1185">Reference proteome</keyword>
<evidence type="ECO:0000256" key="2">
    <source>
        <dbReference type="ARBA" id="ARBA00022448"/>
    </source>
</evidence>
<name>A0ABP0ARV1_9PEZI</name>
<dbReference type="InterPro" id="IPR036259">
    <property type="entry name" value="MFS_trans_sf"/>
</dbReference>
<dbReference type="Pfam" id="PF07690">
    <property type="entry name" value="MFS_1"/>
    <property type="match status" value="1"/>
</dbReference>
<dbReference type="PANTHER" id="PTHR23504">
    <property type="entry name" value="MAJOR FACILITATOR SUPERFAMILY DOMAIN-CONTAINING PROTEIN 10"/>
    <property type="match status" value="1"/>
</dbReference>
<feature type="compositionally biased region" description="Polar residues" evidence="6">
    <location>
        <begin position="1"/>
        <end position="10"/>
    </location>
</feature>
<evidence type="ECO:0000256" key="1">
    <source>
        <dbReference type="ARBA" id="ARBA00004141"/>
    </source>
</evidence>
<evidence type="ECO:0000313" key="9">
    <source>
        <dbReference type="EMBL" id="CAK7209960.1"/>
    </source>
</evidence>
<evidence type="ECO:0000256" key="7">
    <source>
        <dbReference type="SAM" id="Phobius"/>
    </source>
</evidence>
<dbReference type="Proteomes" id="UP001642406">
    <property type="component" value="Unassembled WGS sequence"/>
</dbReference>
<feature type="transmembrane region" description="Helical" evidence="7">
    <location>
        <begin position="157"/>
        <end position="178"/>
    </location>
</feature>
<feature type="compositionally biased region" description="Pro residues" evidence="6">
    <location>
        <begin position="36"/>
        <end position="45"/>
    </location>
</feature>
<accession>A0ABP0ARV1</accession>
<dbReference type="Gene3D" id="1.20.1250.20">
    <property type="entry name" value="MFS general substrate transporter like domains"/>
    <property type="match status" value="1"/>
</dbReference>
<feature type="transmembrane region" description="Helical" evidence="7">
    <location>
        <begin position="417"/>
        <end position="438"/>
    </location>
</feature>
<evidence type="ECO:0000313" key="10">
    <source>
        <dbReference type="Proteomes" id="UP001642406"/>
    </source>
</evidence>
<keyword evidence="3 7" id="KW-0812">Transmembrane</keyword>
<dbReference type="InterPro" id="IPR020846">
    <property type="entry name" value="MFS_dom"/>
</dbReference>
<evidence type="ECO:0000256" key="5">
    <source>
        <dbReference type="ARBA" id="ARBA00023136"/>
    </source>
</evidence>
<feature type="transmembrane region" description="Helical" evidence="7">
    <location>
        <begin position="132"/>
        <end position="151"/>
    </location>
</feature>
<feature type="transmembrane region" description="Helical" evidence="7">
    <location>
        <begin position="59"/>
        <end position="82"/>
    </location>
</feature>
<comment type="subcellular location">
    <subcellularLocation>
        <location evidence="1">Membrane</location>
        <topology evidence="1">Multi-pass membrane protein</topology>
    </subcellularLocation>
</comment>
<feature type="transmembrane region" description="Helical" evidence="7">
    <location>
        <begin position="383"/>
        <end position="405"/>
    </location>
</feature>
<feature type="transmembrane region" description="Helical" evidence="7">
    <location>
        <begin position="190"/>
        <end position="214"/>
    </location>
</feature>
<feature type="domain" description="Major facilitator superfamily (MFS) profile" evidence="8">
    <location>
        <begin position="58"/>
        <end position="550"/>
    </location>
</feature>
<dbReference type="EMBL" id="CAWUHC010000003">
    <property type="protein sequence ID" value="CAK7209960.1"/>
    <property type="molecule type" value="Genomic_DNA"/>
</dbReference>
<evidence type="ECO:0000256" key="4">
    <source>
        <dbReference type="ARBA" id="ARBA00022989"/>
    </source>
</evidence>
<evidence type="ECO:0000256" key="6">
    <source>
        <dbReference type="SAM" id="MobiDB-lite"/>
    </source>
</evidence>
<organism evidence="9 10">
    <name type="scientific">Sporothrix bragantina</name>
    <dbReference type="NCBI Taxonomy" id="671064"/>
    <lineage>
        <taxon>Eukaryota</taxon>
        <taxon>Fungi</taxon>
        <taxon>Dikarya</taxon>
        <taxon>Ascomycota</taxon>
        <taxon>Pezizomycotina</taxon>
        <taxon>Sordariomycetes</taxon>
        <taxon>Sordariomycetidae</taxon>
        <taxon>Ophiostomatales</taxon>
        <taxon>Ophiostomataceae</taxon>
        <taxon>Sporothrix</taxon>
    </lineage>
</organism>
<feature type="transmembrane region" description="Helical" evidence="7">
    <location>
        <begin position="102"/>
        <end position="120"/>
    </location>
</feature>
<dbReference type="SUPFAM" id="SSF103473">
    <property type="entry name" value="MFS general substrate transporter"/>
    <property type="match status" value="1"/>
</dbReference>
<feature type="transmembrane region" description="Helical" evidence="7">
    <location>
        <begin position="444"/>
        <end position="463"/>
    </location>
</feature>
<dbReference type="InterPro" id="IPR011701">
    <property type="entry name" value="MFS"/>
</dbReference>
<evidence type="ECO:0000259" key="8">
    <source>
        <dbReference type="PROSITE" id="PS50850"/>
    </source>
</evidence>
<feature type="transmembrane region" description="Helical" evidence="7">
    <location>
        <begin position="526"/>
        <end position="546"/>
    </location>
</feature>
<feature type="transmembrane region" description="Helical" evidence="7">
    <location>
        <begin position="339"/>
        <end position="363"/>
    </location>
</feature>
<keyword evidence="5 7" id="KW-0472">Membrane</keyword>
<keyword evidence="2" id="KW-0813">Transport</keyword>